<comment type="caution">
    <text evidence="1">The sequence shown here is derived from an EMBL/GenBank/DDBJ whole genome shotgun (WGS) entry which is preliminary data.</text>
</comment>
<evidence type="ECO:0000313" key="1">
    <source>
        <dbReference type="EMBL" id="TCC96852.1"/>
    </source>
</evidence>
<organism evidence="1 2">
    <name type="scientific">Pedobacter psychroterrae</name>
    <dbReference type="NCBI Taxonomy" id="2530453"/>
    <lineage>
        <taxon>Bacteria</taxon>
        <taxon>Pseudomonadati</taxon>
        <taxon>Bacteroidota</taxon>
        <taxon>Sphingobacteriia</taxon>
        <taxon>Sphingobacteriales</taxon>
        <taxon>Sphingobacteriaceae</taxon>
        <taxon>Pedobacter</taxon>
    </lineage>
</organism>
<gene>
    <name evidence="1" type="ORF">EZ437_20935</name>
</gene>
<dbReference type="AlphaFoldDB" id="A0A4R0NCR1"/>
<evidence type="ECO:0000313" key="2">
    <source>
        <dbReference type="Proteomes" id="UP000293347"/>
    </source>
</evidence>
<protein>
    <submittedName>
        <fullName evidence="1">Uncharacterized protein</fullName>
    </submittedName>
</protein>
<reference evidence="1 2" key="1">
    <citation type="submission" date="2019-02" db="EMBL/GenBank/DDBJ databases">
        <title>Pedobacter sp. RP-1-14 sp. nov., isolated from Arctic soil.</title>
        <authorList>
            <person name="Dahal R.H."/>
        </authorList>
    </citation>
    <scope>NUCLEOTIDE SEQUENCE [LARGE SCALE GENOMIC DNA]</scope>
    <source>
        <strain evidence="1 2">RP-1-14</strain>
    </source>
</reference>
<proteinExistence type="predicted"/>
<accession>A0A4R0NCR1</accession>
<dbReference type="EMBL" id="SJSL01000010">
    <property type="protein sequence ID" value="TCC96852.1"/>
    <property type="molecule type" value="Genomic_DNA"/>
</dbReference>
<name>A0A4R0NCR1_9SPHI</name>
<dbReference type="Proteomes" id="UP000293347">
    <property type="component" value="Unassembled WGS sequence"/>
</dbReference>
<dbReference type="Gene3D" id="3.20.20.80">
    <property type="entry name" value="Glycosidases"/>
    <property type="match status" value="1"/>
</dbReference>
<keyword evidence="2" id="KW-1185">Reference proteome</keyword>
<sequence>MEIQCTDKKTFAAHAYSVKNSPWKNGKGDLVRDFVESCNRHMVADQFVNFTRNSPSVIFKVLPFTAFMRPLKVPLIMPSFL</sequence>